<comment type="caution">
    <text evidence="10">The sequence shown here is derived from an EMBL/GenBank/DDBJ whole genome shotgun (WGS) entry which is preliminary data.</text>
</comment>
<dbReference type="STRING" id="4999.A0A1Y1UER9"/>
<dbReference type="GO" id="GO:0004843">
    <property type="term" value="F:cysteine-type deubiquitinase activity"/>
    <property type="evidence" value="ECO:0007669"/>
    <property type="project" value="UniProtKB-UniRule"/>
</dbReference>
<comment type="similarity">
    <text evidence="2 7">Belongs to the peptidase C19 family.</text>
</comment>
<reference evidence="10 11" key="1">
    <citation type="submission" date="2017-03" db="EMBL/GenBank/DDBJ databases">
        <title>Widespread Adenine N6-methylation of Active Genes in Fungi.</title>
        <authorList>
            <consortium name="DOE Joint Genome Institute"/>
            <person name="Mondo S.J."/>
            <person name="Dannebaum R.O."/>
            <person name="Kuo R.C."/>
            <person name="Louie K.B."/>
            <person name="Bewick A.J."/>
            <person name="Labutti K."/>
            <person name="Haridas S."/>
            <person name="Kuo A."/>
            <person name="Salamov A."/>
            <person name="Ahrendt S.R."/>
            <person name="Lau R."/>
            <person name="Bowen B.P."/>
            <person name="Lipzen A."/>
            <person name="Sullivan W."/>
            <person name="Andreopoulos W.B."/>
            <person name="Clum A."/>
            <person name="Lindquist E."/>
            <person name="Daum C."/>
            <person name="Northen T.R."/>
            <person name="Ramamoorthy G."/>
            <person name="Schmitz R.J."/>
            <person name="Gryganskyi A."/>
            <person name="Culley D."/>
            <person name="Magnuson J."/>
            <person name="James T.Y."/>
            <person name="O'Malley M.A."/>
            <person name="Stajich J.E."/>
            <person name="Spatafora J.W."/>
            <person name="Visel A."/>
            <person name="Grigoriev I.V."/>
        </authorList>
    </citation>
    <scope>NUCLEOTIDE SEQUENCE [LARGE SCALE GENOMIC DNA]</scope>
    <source>
        <strain evidence="10 11">NRRL Y-17943</strain>
    </source>
</reference>
<keyword evidence="5 7" id="KW-0378">Hydrolase</keyword>
<dbReference type="PROSITE" id="PS50235">
    <property type="entry name" value="USP_3"/>
    <property type="match status" value="1"/>
</dbReference>
<evidence type="ECO:0000259" key="8">
    <source>
        <dbReference type="PROSITE" id="PS50053"/>
    </source>
</evidence>
<accession>A0A1Y1UER9</accession>
<dbReference type="Proteomes" id="UP000193218">
    <property type="component" value="Unassembled WGS sequence"/>
</dbReference>
<dbReference type="GeneID" id="33560251"/>
<feature type="domain" description="USP" evidence="9">
    <location>
        <begin position="78"/>
        <end position="368"/>
    </location>
</feature>
<dbReference type="PANTHER" id="PTHR24006:SF888">
    <property type="entry name" value="UBIQUITIN CARBOXYL-TERMINAL HYDROLASE 30"/>
    <property type="match status" value="1"/>
</dbReference>
<evidence type="ECO:0000256" key="3">
    <source>
        <dbReference type="ARBA" id="ARBA00022670"/>
    </source>
</evidence>
<evidence type="ECO:0000256" key="1">
    <source>
        <dbReference type="ARBA" id="ARBA00000707"/>
    </source>
</evidence>
<proteinExistence type="inferred from homology"/>
<sequence>MAPKKAKRGEWSWVDGVKRVEDITEEHRRRAAGLDVHSECGKKCNSVGCVQRLAEEALVTKATYLEQLELPTLRDGPAGLLNLGATCYANAFLQVWYYNPALRDAVYRADTQFGTPLFHLGAIFASLDLSDRPVIDPTPLLDVLELNKSDQQDAAEFAKLFQSLIASAFERQPDPAIKTVMTDLFQGQLESTTQCLTCSTVRRKQDPFLELDVHLINNATVEECLEAQSRPERLDGDNKYACQVCRSPQPALRSLAPNVLPPILNLSLMRFIYATSGRVKSKAVIKFRKHLVIQGQAYDLRAVLTHLGTSAHHGHFVCDVYDQSSDTWLHCNDQIVHSADRKKRRRVDSPEVDVTSSKDAYMLVYYRSAYPPPCQPSRPLLDLVEADNLFLQDELREYARMKKVLSDEFVHLDGAKRHVMESLSGRDRLVPRSQLIKWFSGTKLDDLFFTWDFDSITCMHKAIDPNETSQAKLISQDAYDKLSIYTPLPDLALCSICIDAEYHRLVTLSNHTSCVQELAQLEPGPFLVSKRWLDLWRKGQAQGGPTDDIFCEHHARWDEVKVVRLSPEAIALLQSVHGDFEVFDEDTPKCPICAAQHDIARQADDMRFALAKEERHWKKMLSRSPAPFGVDHYLLPQQFVDKWLAWIREAGERPVLDMELCPHGLLDWDPMVQRCSYIEEPGWKQINERYGPVTPIVIRFGPNPLPGKRTQVVNVLPGVCDDCRVAKARNFDTTTIHIVRAEPSAKVISEKRASRSRASEFSIEVTKATTVKDIKLEICSLYSLSPISQKLLYGSLELDSADTVESLGIMADDRLTLHVIQEIHDIDDIELPREGFGGTALLGSRSCPSCTFINTPLALQCDMCGGQMP</sequence>
<protein>
    <recommendedName>
        <fullName evidence="7">Ubiquitin carboxyl-terminal hydrolase</fullName>
        <ecNumber evidence="7">3.4.19.12</ecNumber>
    </recommendedName>
</protein>
<dbReference type="Gene3D" id="3.10.20.90">
    <property type="entry name" value="Phosphatidylinositol 3-kinase Catalytic Subunit, Chain A, domain 1"/>
    <property type="match status" value="1"/>
</dbReference>
<dbReference type="PROSITE" id="PS50053">
    <property type="entry name" value="UBIQUITIN_2"/>
    <property type="match status" value="1"/>
</dbReference>
<dbReference type="GO" id="GO:0005634">
    <property type="term" value="C:nucleus"/>
    <property type="evidence" value="ECO:0007669"/>
    <property type="project" value="TreeGrafter"/>
</dbReference>
<dbReference type="InterPro" id="IPR028889">
    <property type="entry name" value="USP"/>
</dbReference>
<dbReference type="PROSITE" id="PS00972">
    <property type="entry name" value="USP_1"/>
    <property type="match status" value="1"/>
</dbReference>
<dbReference type="GO" id="GO:0005829">
    <property type="term" value="C:cytosol"/>
    <property type="evidence" value="ECO:0007669"/>
    <property type="project" value="TreeGrafter"/>
</dbReference>
<dbReference type="RefSeq" id="XP_021869729.1">
    <property type="nucleotide sequence ID" value="XM_022018442.1"/>
</dbReference>
<dbReference type="InterPro" id="IPR029071">
    <property type="entry name" value="Ubiquitin-like_domsf"/>
</dbReference>
<evidence type="ECO:0000259" key="9">
    <source>
        <dbReference type="PROSITE" id="PS50235"/>
    </source>
</evidence>
<evidence type="ECO:0000256" key="4">
    <source>
        <dbReference type="ARBA" id="ARBA00022786"/>
    </source>
</evidence>
<dbReference type="Pfam" id="PF00443">
    <property type="entry name" value="UCH"/>
    <property type="match status" value="1"/>
</dbReference>
<dbReference type="Pfam" id="PF00240">
    <property type="entry name" value="ubiquitin"/>
    <property type="match status" value="1"/>
</dbReference>
<dbReference type="GO" id="GO:0016579">
    <property type="term" value="P:protein deubiquitination"/>
    <property type="evidence" value="ECO:0007669"/>
    <property type="project" value="InterPro"/>
</dbReference>
<keyword evidence="6 7" id="KW-0788">Thiol protease</keyword>
<organism evidence="10 11">
    <name type="scientific">Kockovaella imperatae</name>
    <dbReference type="NCBI Taxonomy" id="4999"/>
    <lineage>
        <taxon>Eukaryota</taxon>
        <taxon>Fungi</taxon>
        <taxon>Dikarya</taxon>
        <taxon>Basidiomycota</taxon>
        <taxon>Agaricomycotina</taxon>
        <taxon>Tremellomycetes</taxon>
        <taxon>Tremellales</taxon>
        <taxon>Cuniculitremaceae</taxon>
        <taxon>Kockovaella</taxon>
    </lineage>
</organism>
<dbReference type="InterPro" id="IPR001394">
    <property type="entry name" value="Peptidase_C19_UCH"/>
</dbReference>
<dbReference type="SUPFAM" id="SSF54001">
    <property type="entry name" value="Cysteine proteinases"/>
    <property type="match status" value="1"/>
</dbReference>
<dbReference type="OrthoDB" id="289038at2759"/>
<keyword evidence="4 7" id="KW-0833">Ubl conjugation pathway</keyword>
<dbReference type="EC" id="3.4.19.12" evidence="7"/>
<dbReference type="Gene3D" id="3.90.70.10">
    <property type="entry name" value="Cysteine proteinases"/>
    <property type="match status" value="1"/>
</dbReference>
<evidence type="ECO:0000256" key="6">
    <source>
        <dbReference type="ARBA" id="ARBA00022807"/>
    </source>
</evidence>
<dbReference type="InterPro" id="IPR000626">
    <property type="entry name" value="Ubiquitin-like_dom"/>
</dbReference>
<dbReference type="InParanoid" id="A0A1Y1UER9"/>
<gene>
    <name evidence="10" type="ORF">BD324DRAFT_652117</name>
</gene>
<dbReference type="AlphaFoldDB" id="A0A1Y1UER9"/>
<evidence type="ECO:0000313" key="10">
    <source>
        <dbReference type="EMBL" id="ORX35565.1"/>
    </source>
</evidence>
<evidence type="ECO:0000256" key="2">
    <source>
        <dbReference type="ARBA" id="ARBA00009085"/>
    </source>
</evidence>
<dbReference type="EMBL" id="NBSH01000010">
    <property type="protein sequence ID" value="ORX35565.1"/>
    <property type="molecule type" value="Genomic_DNA"/>
</dbReference>
<evidence type="ECO:0000256" key="5">
    <source>
        <dbReference type="ARBA" id="ARBA00022801"/>
    </source>
</evidence>
<dbReference type="GO" id="GO:0006508">
    <property type="term" value="P:proteolysis"/>
    <property type="evidence" value="ECO:0007669"/>
    <property type="project" value="UniProtKB-KW"/>
</dbReference>
<dbReference type="SUPFAM" id="SSF54236">
    <property type="entry name" value="Ubiquitin-like"/>
    <property type="match status" value="1"/>
</dbReference>
<name>A0A1Y1UER9_9TREE</name>
<dbReference type="SMART" id="SM00213">
    <property type="entry name" value="UBQ"/>
    <property type="match status" value="1"/>
</dbReference>
<evidence type="ECO:0000256" key="7">
    <source>
        <dbReference type="RuleBase" id="RU366025"/>
    </source>
</evidence>
<dbReference type="PANTHER" id="PTHR24006">
    <property type="entry name" value="UBIQUITIN CARBOXYL-TERMINAL HYDROLASE"/>
    <property type="match status" value="1"/>
</dbReference>
<dbReference type="InterPro" id="IPR050164">
    <property type="entry name" value="Peptidase_C19"/>
</dbReference>
<dbReference type="Gene3D" id="2.30.30.380">
    <property type="entry name" value="Zn-finger domain of Sec23/24"/>
    <property type="match status" value="1"/>
</dbReference>
<dbReference type="PROSITE" id="PS00973">
    <property type="entry name" value="USP_2"/>
    <property type="match status" value="1"/>
</dbReference>
<comment type="catalytic activity">
    <reaction evidence="1 7">
        <text>Thiol-dependent hydrolysis of ester, thioester, amide, peptide and isopeptide bonds formed by the C-terminal Gly of ubiquitin (a 76-residue protein attached to proteins as an intracellular targeting signal).</text>
        <dbReference type="EC" id="3.4.19.12"/>
    </reaction>
</comment>
<keyword evidence="3 7" id="KW-0645">Protease</keyword>
<dbReference type="InterPro" id="IPR018200">
    <property type="entry name" value="USP_CS"/>
</dbReference>
<keyword evidence="11" id="KW-1185">Reference proteome</keyword>
<feature type="domain" description="Ubiquitin-like" evidence="8">
    <location>
        <begin position="741"/>
        <end position="819"/>
    </location>
</feature>
<dbReference type="InterPro" id="IPR038765">
    <property type="entry name" value="Papain-like_cys_pep_sf"/>
</dbReference>
<evidence type="ECO:0000313" key="11">
    <source>
        <dbReference type="Proteomes" id="UP000193218"/>
    </source>
</evidence>